<keyword evidence="15" id="KW-1185">Reference proteome</keyword>
<dbReference type="Pfam" id="PF00858">
    <property type="entry name" value="ASC"/>
    <property type="match status" value="1"/>
</dbReference>
<dbReference type="EMBL" id="BGPR01001404">
    <property type="protein sequence ID" value="GBM53050.1"/>
    <property type="molecule type" value="Genomic_DNA"/>
</dbReference>
<evidence type="ECO:0000256" key="8">
    <source>
        <dbReference type="ARBA" id="ARBA00023065"/>
    </source>
</evidence>
<organism evidence="14 15">
    <name type="scientific">Araneus ventricosus</name>
    <name type="common">Orbweaver spider</name>
    <name type="synonym">Epeira ventricosa</name>
    <dbReference type="NCBI Taxonomy" id="182803"/>
    <lineage>
        <taxon>Eukaryota</taxon>
        <taxon>Metazoa</taxon>
        <taxon>Ecdysozoa</taxon>
        <taxon>Arthropoda</taxon>
        <taxon>Chelicerata</taxon>
        <taxon>Arachnida</taxon>
        <taxon>Araneae</taxon>
        <taxon>Araneomorphae</taxon>
        <taxon>Entelegynae</taxon>
        <taxon>Araneoidea</taxon>
        <taxon>Araneidae</taxon>
        <taxon>Araneus</taxon>
    </lineage>
</organism>
<keyword evidence="10 12" id="KW-0739">Sodium transport</keyword>
<dbReference type="GO" id="GO:0016020">
    <property type="term" value="C:membrane"/>
    <property type="evidence" value="ECO:0007669"/>
    <property type="project" value="UniProtKB-SubCell"/>
</dbReference>
<evidence type="ECO:0000256" key="3">
    <source>
        <dbReference type="ARBA" id="ARBA00022448"/>
    </source>
</evidence>
<evidence type="ECO:0000256" key="2">
    <source>
        <dbReference type="ARBA" id="ARBA00007193"/>
    </source>
</evidence>
<keyword evidence="4 12" id="KW-0894">Sodium channel</keyword>
<gene>
    <name evidence="14" type="ORF">AVEN_58773_1</name>
</gene>
<evidence type="ECO:0000256" key="5">
    <source>
        <dbReference type="ARBA" id="ARBA00022692"/>
    </source>
</evidence>
<evidence type="ECO:0000256" key="12">
    <source>
        <dbReference type="RuleBase" id="RU000679"/>
    </source>
</evidence>
<evidence type="ECO:0000256" key="1">
    <source>
        <dbReference type="ARBA" id="ARBA00004141"/>
    </source>
</evidence>
<evidence type="ECO:0000256" key="13">
    <source>
        <dbReference type="SAM" id="Phobius"/>
    </source>
</evidence>
<evidence type="ECO:0000313" key="15">
    <source>
        <dbReference type="Proteomes" id="UP000499080"/>
    </source>
</evidence>
<dbReference type="Gene3D" id="1.10.287.770">
    <property type="entry name" value="YojJ-like"/>
    <property type="match status" value="1"/>
</dbReference>
<evidence type="ECO:0000256" key="9">
    <source>
        <dbReference type="ARBA" id="ARBA00023136"/>
    </source>
</evidence>
<accession>A0A4Y2GHG1</accession>
<sequence>CQTINLEIVFDEFEITNITYNPKFESLELFSAIGGYMGIYLGASIVTFYDFAEMAVAAVLKYAKKRRKANKKYKNRKNKPWMYDTFVDDPSLRRHRKRKNNPSDRIRNIYWIS</sequence>
<keyword evidence="11 12" id="KW-0407">Ion channel</keyword>
<keyword evidence="7" id="KW-0915">Sodium</keyword>
<evidence type="ECO:0000256" key="7">
    <source>
        <dbReference type="ARBA" id="ARBA00023053"/>
    </source>
</evidence>
<reference evidence="14 15" key="1">
    <citation type="journal article" date="2019" name="Sci. Rep.">
        <title>Orb-weaving spider Araneus ventricosus genome elucidates the spidroin gene catalogue.</title>
        <authorList>
            <person name="Kono N."/>
            <person name="Nakamura H."/>
            <person name="Ohtoshi R."/>
            <person name="Moran D.A.P."/>
            <person name="Shinohara A."/>
            <person name="Yoshida Y."/>
            <person name="Fujiwara M."/>
            <person name="Mori M."/>
            <person name="Tomita M."/>
            <person name="Arakawa K."/>
        </authorList>
    </citation>
    <scope>NUCLEOTIDE SEQUENCE [LARGE SCALE GENOMIC DNA]</scope>
</reference>
<proteinExistence type="inferred from homology"/>
<keyword evidence="6 13" id="KW-1133">Transmembrane helix</keyword>
<keyword evidence="8 12" id="KW-0406">Ion transport</keyword>
<protein>
    <submittedName>
        <fullName evidence="14">Uncharacterized protein</fullName>
    </submittedName>
</protein>
<name>A0A4Y2GHG1_ARAVE</name>
<evidence type="ECO:0000256" key="11">
    <source>
        <dbReference type="ARBA" id="ARBA00023303"/>
    </source>
</evidence>
<comment type="caution">
    <text evidence="14">The sequence shown here is derived from an EMBL/GenBank/DDBJ whole genome shotgun (WGS) entry which is preliminary data.</text>
</comment>
<dbReference type="Proteomes" id="UP000499080">
    <property type="component" value="Unassembled WGS sequence"/>
</dbReference>
<evidence type="ECO:0000256" key="4">
    <source>
        <dbReference type="ARBA" id="ARBA00022461"/>
    </source>
</evidence>
<dbReference type="InterPro" id="IPR001873">
    <property type="entry name" value="ENaC"/>
</dbReference>
<comment type="similarity">
    <text evidence="2 12">Belongs to the amiloride-sensitive sodium channel (TC 1.A.6) family.</text>
</comment>
<dbReference type="AlphaFoldDB" id="A0A4Y2GHG1"/>
<evidence type="ECO:0000256" key="10">
    <source>
        <dbReference type="ARBA" id="ARBA00023201"/>
    </source>
</evidence>
<keyword evidence="5 12" id="KW-0812">Transmembrane</keyword>
<feature type="transmembrane region" description="Helical" evidence="13">
    <location>
        <begin position="39"/>
        <end position="63"/>
    </location>
</feature>
<dbReference type="GO" id="GO:0005272">
    <property type="term" value="F:sodium channel activity"/>
    <property type="evidence" value="ECO:0007669"/>
    <property type="project" value="UniProtKB-KW"/>
</dbReference>
<comment type="subcellular location">
    <subcellularLocation>
        <location evidence="1">Membrane</location>
        <topology evidence="1">Multi-pass membrane protein</topology>
    </subcellularLocation>
</comment>
<keyword evidence="9 13" id="KW-0472">Membrane</keyword>
<feature type="non-terminal residue" evidence="14">
    <location>
        <position position="1"/>
    </location>
</feature>
<evidence type="ECO:0000256" key="6">
    <source>
        <dbReference type="ARBA" id="ARBA00022989"/>
    </source>
</evidence>
<dbReference type="OrthoDB" id="6436070at2759"/>
<keyword evidence="3 12" id="KW-0813">Transport</keyword>
<evidence type="ECO:0000313" key="14">
    <source>
        <dbReference type="EMBL" id="GBM53050.1"/>
    </source>
</evidence>